<protein>
    <submittedName>
        <fullName evidence="4">PQQ-dependent sugar dehydrogenase</fullName>
    </submittedName>
</protein>
<dbReference type="RefSeq" id="WP_338892883.1">
    <property type="nucleotide sequence ID" value="NZ_CP147846.1"/>
</dbReference>
<feature type="region of interest" description="Disordered" evidence="1">
    <location>
        <begin position="34"/>
        <end position="69"/>
    </location>
</feature>
<evidence type="ECO:0000256" key="2">
    <source>
        <dbReference type="SAM" id="SignalP"/>
    </source>
</evidence>
<organism evidence="4 5">
    <name type="scientific">Rhodococcus sovatensis</name>
    <dbReference type="NCBI Taxonomy" id="1805840"/>
    <lineage>
        <taxon>Bacteria</taxon>
        <taxon>Bacillati</taxon>
        <taxon>Actinomycetota</taxon>
        <taxon>Actinomycetes</taxon>
        <taxon>Mycobacteriales</taxon>
        <taxon>Nocardiaceae</taxon>
        <taxon>Rhodococcus</taxon>
    </lineage>
</organism>
<gene>
    <name evidence="4" type="ORF">WDS16_12125</name>
</gene>
<dbReference type="Gene3D" id="2.120.10.30">
    <property type="entry name" value="TolB, C-terminal domain"/>
    <property type="match status" value="1"/>
</dbReference>
<dbReference type="InterPro" id="IPR011041">
    <property type="entry name" value="Quinoprot_gluc/sorb_DH_b-prop"/>
</dbReference>
<keyword evidence="5" id="KW-1185">Reference proteome</keyword>
<dbReference type="EMBL" id="CP147846">
    <property type="protein sequence ID" value="WXG71161.1"/>
    <property type="molecule type" value="Genomic_DNA"/>
</dbReference>
<dbReference type="Pfam" id="PF07995">
    <property type="entry name" value="GSDH"/>
    <property type="match status" value="1"/>
</dbReference>
<evidence type="ECO:0000256" key="1">
    <source>
        <dbReference type="SAM" id="MobiDB-lite"/>
    </source>
</evidence>
<name>A0ABZ2PPS8_9NOCA</name>
<dbReference type="InterPro" id="IPR011042">
    <property type="entry name" value="6-blade_b-propeller_TolB-like"/>
</dbReference>
<sequence length="380" mass="38516">MKLVRAVSRTATLATVVAMTTVLVAGCARFDDSTASPFTPEPSFGAAEIDPADPDAPPTSTTPNGPMTPPGPCVDLDPNVIATCLDTTGGLVMLPGGASALVAERRTGRIMQVAQGTSPIEIARLNVDASGDGGLLDLALSPSYAEDGLMYAYITTQSDNRVVRIAAGDTPKDVLTGIPKSAQGNRGALDFYNPRQLLVLTGDAGNPAAATDPASLAGKLLRVESLVPARNGPAPQVALSGIGTAGDVCIDPSGGIWVTDRTAVEDRLQRIDPLGAVISPVWTWPDRPGVAGCGAGPGAVAIALTNAKAMAVLVTDENTGAVTAAPSLLVQDRYGQLNGAAIAPDGQIWAGTVNKNGETPGPNDDRVVKIPVPAGGGSFD</sequence>
<feature type="region of interest" description="Disordered" evidence="1">
    <location>
        <begin position="354"/>
        <end position="380"/>
    </location>
</feature>
<dbReference type="SUPFAM" id="SSF50952">
    <property type="entry name" value="Soluble quinoprotein glucose dehydrogenase"/>
    <property type="match status" value="1"/>
</dbReference>
<dbReference type="PROSITE" id="PS51257">
    <property type="entry name" value="PROKAR_LIPOPROTEIN"/>
    <property type="match status" value="1"/>
</dbReference>
<evidence type="ECO:0000313" key="5">
    <source>
        <dbReference type="Proteomes" id="UP001432000"/>
    </source>
</evidence>
<evidence type="ECO:0000259" key="3">
    <source>
        <dbReference type="Pfam" id="PF07995"/>
    </source>
</evidence>
<feature type="chain" id="PRO_5046645968" evidence="2">
    <location>
        <begin position="26"/>
        <end position="380"/>
    </location>
</feature>
<accession>A0ABZ2PPS8</accession>
<feature type="signal peptide" evidence="2">
    <location>
        <begin position="1"/>
        <end position="25"/>
    </location>
</feature>
<dbReference type="Proteomes" id="UP001432000">
    <property type="component" value="Chromosome"/>
</dbReference>
<proteinExistence type="predicted"/>
<keyword evidence="2" id="KW-0732">Signal</keyword>
<reference evidence="4 5" key="1">
    <citation type="submission" date="2024-03" db="EMBL/GenBank/DDBJ databases">
        <title>Natural products discovery in diverse microorganisms through a two-stage MS feature dereplication strategy.</title>
        <authorList>
            <person name="Zhang R."/>
        </authorList>
    </citation>
    <scope>NUCLEOTIDE SEQUENCE [LARGE SCALE GENOMIC DNA]</scope>
    <source>
        <strain evidence="4 5">18930</strain>
    </source>
</reference>
<evidence type="ECO:0000313" key="4">
    <source>
        <dbReference type="EMBL" id="WXG71161.1"/>
    </source>
</evidence>
<feature type="domain" description="Glucose/Sorbosone dehydrogenase" evidence="3">
    <location>
        <begin position="90"/>
        <end position="224"/>
    </location>
</feature>
<dbReference type="InterPro" id="IPR012938">
    <property type="entry name" value="Glc/Sorbosone_DH"/>
</dbReference>